<evidence type="ECO:0000256" key="2">
    <source>
        <dbReference type="ARBA" id="ARBA00022448"/>
    </source>
</evidence>
<organism evidence="8 9">
    <name type="scientific">Ruthenibacterium lactatiformans</name>
    <dbReference type="NCBI Taxonomy" id="1550024"/>
    <lineage>
        <taxon>Bacteria</taxon>
        <taxon>Bacillati</taxon>
        <taxon>Bacillota</taxon>
        <taxon>Clostridia</taxon>
        <taxon>Eubacteriales</taxon>
        <taxon>Oscillospiraceae</taxon>
        <taxon>Ruthenibacterium</taxon>
    </lineage>
</organism>
<dbReference type="InterPro" id="IPR050809">
    <property type="entry name" value="UgpAE/MalFG_permease"/>
</dbReference>
<dbReference type="AlphaFoldDB" id="A0A6I3Q4J4"/>
<evidence type="ECO:0000256" key="6">
    <source>
        <dbReference type="ARBA" id="ARBA00023136"/>
    </source>
</evidence>
<name>A0A6I3Q4J4_9FIRM</name>
<evidence type="ECO:0000256" key="4">
    <source>
        <dbReference type="ARBA" id="ARBA00022692"/>
    </source>
</evidence>
<proteinExistence type="inferred from homology"/>
<evidence type="ECO:0000256" key="3">
    <source>
        <dbReference type="ARBA" id="ARBA00022475"/>
    </source>
</evidence>
<sequence>MQSICTANIRPSLRHISIHTACTTIGSTIWQTTGYQSIIYIAALAGVDPTLHEAAKIDGASRWQRVLHIDLPTLMPTISIMFIMACGSIMNVGFEKAYLLQNKLNLNVAEVLQTYVYKVGLINAQYSFSAAINLFSTVINIILLLVMNQIVKKLSDTSLL</sequence>
<dbReference type="GO" id="GO:0055085">
    <property type="term" value="P:transmembrane transport"/>
    <property type="evidence" value="ECO:0007669"/>
    <property type="project" value="InterPro"/>
</dbReference>
<dbReference type="PANTHER" id="PTHR43227:SF11">
    <property type="entry name" value="BLL4140 PROTEIN"/>
    <property type="match status" value="1"/>
</dbReference>
<evidence type="ECO:0000256" key="5">
    <source>
        <dbReference type="ARBA" id="ARBA00022989"/>
    </source>
</evidence>
<dbReference type="InterPro" id="IPR000515">
    <property type="entry name" value="MetI-like"/>
</dbReference>
<comment type="similarity">
    <text evidence="7">Belongs to the binding-protein-dependent transport system permease family.</text>
</comment>
<accession>A0A6I3Q4J4</accession>
<evidence type="ECO:0000313" key="9">
    <source>
        <dbReference type="Proteomes" id="UP000449193"/>
    </source>
</evidence>
<feature type="transmembrane region" description="Helical" evidence="7">
    <location>
        <begin position="126"/>
        <end position="146"/>
    </location>
</feature>
<dbReference type="GO" id="GO:0005886">
    <property type="term" value="C:plasma membrane"/>
    <property type="evidence" value="ECO:0007669"/>
    <property type="project" value="UniProtKB-SubCell"/>
</dbReference>
<keyword evidence="6 7" id="KW-0472">Membrane</keyword>
<dbReference type="EMBL" id="WMZR01000005">
    <property type="protein sequence ID" value="MTS51023.1"/>
    <property type="molecule type" value="Genomic_DNA"/>
</dbReference>
<keyword evidence="5 7" id="KW-1133">Transmembrane helix</keyword>
<dbReference type="SUPFAM" id="SSF161098">
    <property type="entry name" value="MetI-like"/>
    <property type="match status" value="1"/>
</dbReference>
<comment type="subcellular location">
    <subcellularLocation>
        <location evidence="1 7">Cell membrane</location>
        <topology evidence="1 7">Multi-pass membrane protein</topology>
    </subcellularLocation>
</comment>
<feature type="transmembrane region" description="Helical" evidence="7">
    <location>
        <begin position="71"/>
        <end position="94"/>
    </location>
</feature>
<dbReference type="Gene3D" id="1.10.3720.10">
    <property type="entry name" value="MetI-like"/>
    <property type="match status" value="1"/>
</dbReference>
<comment type="caution">
    <text evidence="8">The sequence shown here is derived from an EMBL/GenBank/DDBJ whole genome shotgun (WGS) entry which is preliminary data.</text>
</comment>
<dbReference type="Proteomes" id="UP000449193">
    <property type="component" value="Unassembled WGS sequence"/>
</dbReference>
<dbReference type="CDD" id="cd06261">
    <property type="entry name" value="TM_PBP2"/>
    <property type="match status" value="1"/>
</dbReference>
<gene>
    <name evidence="8" type="ORF">GMD52_05665</name>
</gene>
<dbReference type="PANTHER" id="PTHR43227">
    <property type="entry name" value="BLL4140 PROTEIN"/>
    <property type="match status" value="1"/>
</dbReference>
<evidence type="ECO:0000256" key="7">
    <source>
        <dbReference type="RuleBase" id="RU363032"/>
    </source>
</evidence>
<evidence type="ECO:0000313" key="8">
    <source>
        <dbReference type="EMBL" id="MTS51023.1"/>
    </source>
</evidence>
<dbReference type="InterPro" id="IPR035906">
    <property type="entry name" value="MetI-like_sf"/>
</dbReference>
<reference evidence="8 9" key="1">
    <citation type="journal article" date="2019" name="Nat. Med.">
        <title>A library of human gut bacterial isolates paired with longitudinal multiomics data enables mechanistic microbiome research.</title>
        <authorList>
            <person name="Poyet M."/>
            <person name="Groussin M."/>
            <person name="Gibbons S.M."/>
            <person name="Avila-Pacheco J."/>
            <person name="Jiang X."/>
            <person name="Kearney S.M."/>
            <person name="Perrotta A.R."/>
            <person name="Berdy B."/>
            <person name="Zhao S."/>
            <person name="Lieberman T.D."/>
            <person name="Swanson P.K."/>
            <person name="Smith M."/>
            <person name="Roesemann S."/>
            <person name="Alexander J.E."/>
            <person name="Rich S.A."/>
            <person name="Livny J."/>
            <person name="Vlamakis H."/>
            <person name="Clish C."/>
            <person name="Bullock K."/>
            <person name="Deik A."/>
            <person name="Scott J."/>
            <person name="Pierce K.A."/>
            <person name="Xavier R.J."/>
            <person name="Alm E.J."/>
        </authorList>
    </citation>
    <scope>NUCLEOTIDE SEQUENCE [LARGE SCALE GENOMIC DNA]</scope>
    <source>
        <strain evidence="8 9">BIOML-A7</strain>
    </source>
</reference>
<protein>
    <submittedName>
        <fullName evidence="8">ABC transporter permease subunit</fullName>
    </submittedName>
</protein>
<keyword evidence="3" id="KW-1003">Cell membrane</keyword>
<dbReference type="PROSITE" id="PS50928">
    <property type="entry name" value="ABC_TM1"/>
    <property type="match status" value="1"/>
</dbReference>
<keyword evidence="2 7" id="KW-0813">Transport</keyword>
<keyword evidence="4 7" id="KW-0812">Transmembrane</keyword>
<dbReference type="Pfam" id="PF00528">
    <property type="entry name" value="BPD_transp_1"/>
    <property type="match status" value="1"/>
</dbReference>
<evidence type="ECO:0000256" key="1">
    <source>
        <dbReference type="ARBA" id="ARBA00004651"/>
    </source>
</evidence>